<dbReference type="InterPro" id="IPR007224">
    <property type="entry name" value="TIF_Rrn11"/>
</dbReference>
<dbReference type="AlphaFoldDB" id="W7I110"/>
<dbReference type="HOGENOM" id="CLU_826463_0_0_1"/>
<dbReference type="PANTHER" id="PTHR28244">
    <property type="entry name" value="RNA POLYMERASE I-SPECIFIC TRANSCRIPTION INITIATION FACTOR RRN11"/>
    <property type="match status" value="1"/>
</dbReference>
<organism evidence="2 3">
    <name type="scientific">Drechslerella stenobrocha 248</name>
    <dbReference type="NCBI Taxonomy" id="1043628"/>
    <lineage>
        <taxon>Eukaryota</taxon>
        <taxon>Fungi</taxon>
        <taxon>Dikarya</taxon>
        <taxon>Ascomycota</taxon>
        <taxon>Pezizomycotina</taxon>
        <taxon>Orbiliomycetes</taxon>
        <taxon>Orbiliales</taxon>
        <taxon>Orbiliaceae</taxon>
        <taxon>Drechslerella</taxon>
    </lineage>
</organism>
<evidence type="ECO:0000256" key="1">
    <source>
        <dbReference type="SAM" id="MobiDB-lite"/>
    </source>
</evidence>
<protein>
    <submittedName>
        <fullName evidence="2">Uncharacterized protein</fullName>
    </submittedName>
</protein>
<feature type="region of interest" description="Disordered" evidence="1">
    <location>
        <begin position="1"/>
        <end position="41"/>
    </location>
</feature>
<proteinExistence type="predicted"/>
<dbReference type="EMBL" id="KI966420">
    <property type="protein sequence ID" value="EWC46207.1"/>
    <property type="molecule type" value="Genomic_DNA"/>
</dbReference>
<feature type="compositionally biased region" description="Acidic residues" evidence="1">
    <location>
        <begin position="31"/>
        <end position="41"/>
    </location>
</feature>
<keyword evidence="3" id="KW-1185">Reference proteome</keyword>
<sequence>MAPSPPPARHASASGQRVLVPTLSRTPMNRDDEDDDDENEDYETAFDGRRKTLGRALEHRIRNSGFADDIMEGVAPLQPKAQHMNHVNTILHVCILRRDWARAKRAFKLLLRSDREQDVTHLRLKNIWKMGVEILSWETKERPALTGSPGTRADDCEEAPRDYTKVMEYMGRLVIMYPYYKHYVIGKGVNATTIMPILMHFEVLALQERLSIALANNDNQLAGILAVVSGILAATNRLKVLQETPPWIDMVDLWKLRGQLHIWAADLSARLLNDTKTHVRHRILAHRVARKMRERGLSGWEEFIFGDEEAVLDDEMFAEGLLQDDDEKGIQDYFGV</sequence>
<dbReference type="GO" id="GO:0001181">
    <property type="term" value="F:RNA polymerase I general transcription initiation factor activity"/>
    <property type="evidence" value="ECO:0007669"/>
    <property type="project" value="InterPro"/>
</dbReference>
<evidence type="ECO:0000313" key="3">
    <source>
        <dbReference type="Proteomes" id="UP000024837"/>
    </source>
</evidence>
<dbReference type="Proteomes" id="UP000024837">
    <property type="component" value="Unassembled WGS sequence"/>
</dbReference>
<dbReference type="GO" id="GO:0070860">
    <property type="term" value="C:RNA polymerase I core factor complex"/>
    <property type="evidence" value="ECO:0007669"/>
    <property type="project" value="TreeGrafter"/>
</dbReference>
<dbReference type="Pfam" id="PF04090">
    <property type="entry name" value="Rrn11"/>
    <property type="match status" value="1"/>
</dbReference>
<accession>W7I110</accession>
<dbReference type="GO" id="GO:0001164">
    <property type="term" value="F:RNA polymerase I core promoter sequence-specific DNA binding"/>
    <property type="evidence" value="ECO:0007669"/>
    <property type="project" value="InterPro"/>
</dbReference>
<gene>
    <name evidence="2" type="ORF">DRE_04585</name>
</gene>
<reference evidence="2 3" key="1">
    <citation type="submission" date="2013-05" db="EMBL/GenBank/DDBJ databases">
        <title>Drechslerella stenobrocha genome reveals carnivorous origination and mechanical trapping mechanism of predatory fungi.</title>
        <authorList>
            <person name="Liu X."/>
            <person name="Zhang W."/>
            <person name="Liu K."/>
        </authorList>
    </citation>
    <scope>NUCLEOTIDE SEQUENCE [LARGE SCALE GENOMIC DNA]</scope>
    <source>
        <strain evidence="2 3">248</strain>
    </source>
</reference>
<dbReference type="GO" id="GO:0017025">
    <property type="term" value="F:TBP-class protein binding"/>
    <property type="evidence" value="ECO:0007669"/>
    <property type="project" value="TreeGrafter"/>
</dbReference>
<dbReference type="GO" id="GO:0042790">
    <property type="term" value="P:nucleolar large rRNA transcription by RNA polymerase I"/>
    <property type="evidence" value="ECO:0007669"/>
    <property type="project" value="TreeGrafter"/>
</dbReference>
<dbReference type="InterPro" id="IPR053029">
    <property type="entry name" value="RNA_pol_I-specific_init_factor"/>
</dbReference>
<dbReference type="PANTHER" id="PTHR28244:SF1">
    <property type="entry name" value="RNA POLYMERASE I-SPECIFIC TRANSCRIPTION INITIATION FACTOR RRN11"/>
    <property type="match status" value="1"/>
</dbReference>
<name>W7I110_9PEZI</name>
<evidence type="ECO:0000313" key="2">
    <source>
        <dbReference type="EMBL" id="EWC46207.1"/>
    </source>
</evidence>
<dbReference type="OrthoDB" id="2159786at2759"/>